<gene>
    <name evidence="2" type="ORF">GCM10009760_10520</name>
</gene>
<dbReference type="SUPFAM" id="SSF51735">
    <property type="entry name" value="NAD(P)-binding Rossmann-fold domains"/>
    <property type="match status" value="1"/>
</dbReference>
<feature type="domain" description="NAD(P)-binding" evidence="1">
    <location>
        <begin position="7"/>
        <end position="195"/>
    </location>
</feature>
<reference evidence="3" key="1">
    <citation type="journal article" date="2019" name="Int. J. Syst. Evol. Microbiol.">
        <title>The Global Catalogue of Microorganisms (GCM) 10K type strain sequencing project: providing services to taxonomists for standard genome sequencing and annotation.</title>
        <authorList>
            <consortium name="The Broad Institute Genomics Platform"/>
            <consortium name="The Broad Institute Genome Sequencing Center for Infectious Disease"/>
            <person name="Wu L."/>
            <person name="Ma J."/>
        </authorList>
    </citation>
    <scope>NUCLEOTIDE SEQUENCE [LARGE SCALE GENOMIC DNA]</scope>
    <source>
        <strain evidence="3">JCM 14560</strain>
    </source>
</reference>
<evidence type="ECO:0000313" key="2">
    <source>
        <dbReference type="EMBL" id="GAA2133890.1"/>
    </source>
</evidence>
<dbReference type="Pfam" id="PF13460">
    <property type="entry name" value="NAD_binding_10"/>
    <property type="match status" value="1"/>
</dbReference>
<dbReference type="Gene3D" id="3.40.50.720">
    <property type="entry name" value="NAD(P)-binding Rossmann-like Domain"/>
    <property type="match status" value="1"/>
</dbReference>
<protein>
    <submittedName>
        <fullName evidence="2">NAD(P)H-binding protein</fullName>
    </submittedName>
</protein>
<dbReference type="PANTHER" id="PTHR43355">
    <property type="entry name" value="FLAVIN REDUCTASE (NADPH)"/>
    <property type="match status" value="1"/>
</dbReference>
<name>A0ABP5KPZ2_9ACTN</name>
<dbReference type="PANTHER" id="PTHR43355:SF2">
    <property type="entry name" value="FLAVIN REDUCTASE (NADPH)"/>
    <property type="match status" value="1"/>
</dbReference>
<dbReference type="EMBL" id="BAAANT010000004">
    <property type="protein sequence ID" value="GAA2133890.1"/>
    <property type="molecule type" value="Genomic_DNA"/>
</dbReference>
<keyword evidence="3" id="KW-1185">Reference proteome</keyword>
<dbReference type="InterPro" id="IPR036291">
    <property type="entry name" value="NAD(P)-bd_dom_sf"/>
</dbReference>
<organism evidence="2 3">
    <name type="scientific">Kitasatospora kazusensis</name>
    <dbReference type="NCBI Taxonomy" id="407974"/>
    <lineage>
        <taxon>Bacteria</taxon>
        <taxon>Bacillati</taxon>
        <taxon>Actinomycetota</taxon>
        <taxon>Actinomycetes</taxon>
        <taxon>Kitasatosporales</taxon>
        <taxon>Streptomycetaceae</taxon>
        <taxon>Kitasatospora</taxon>
    </lineage>
</organism>
<sequence>MKILLFGATGSIGSVVAAELVARGHEVTGVTRSGPTGGEAGLRLVAGDVTDPGQVAELAAGKDLVASAVGPRVGQEDDREVLIGATEGLIEGLRRSGVKRLVVLGGAGGLLTAPGVRVVDSPHFPELWKANALAQIEALARYREVDDLDWTYISPAQLIEPGERTGRYRTGGDHLLTDPDGRSRISIADYAIAFADRIERGDALRTRISVAY</sequence>
<dbReference type="RefSeq" id="WP_344461217.1">
    <property type="nucleotide sequence ID" value="NZ_BAAANT010000004.1"/>
</dbReference>
<comment type="caution">
    <text evidence="2">The sequence shown here is derived from an EMBL/GenBank/DDBJ whole genome shotgun (WGS) entry which is preliminary data.</text>
</comment>
<dbReference type="InterPro" id="IPR016040">
    <property type="entry name" value="NAD(P)-bd_dom"/>
</dbReference>
<proteinExistence type="predicted"/>
<dbReference type="InterPro" id="IPR051606">
    <property type="entry name" value="Polyketide_Oxido-like"/>
</dbReference>
<dbReference type="Proteomes" id="UP001422759">
    <property type="component" value="Unassembled WGS sequence"/>
</dbReference>
<accession>A0ABP5KPZ2</accession>
<evidence type="ECO:0000259" key="1">
    <source>
        <dbReference type="Pfam" id="PF13460"/>
    </source>
</evidence>
<evidence type="ECO:0000313" key="3">
    <source>
        <dbReference type="Proteomes" id="UP001422759"/>
    </source>
</evidence>